<organism evidence="1 2">
    <name type="scientific">Bordetella genomosp. 10</name>
    <dbReference type="NCBI Taxonomy" id="1416804"/>
    <lineage>
        <taxon>Bacteria</taxon>
        <taxon>Pseudomonadati</taxon>
        <taxon>Pseudomonadota</taxon>
        <taxon>Betaproteobacteria</taxon>
        <taxon>Burkholderiales</taxon>
        <taxon>Alcaligenaceae</taxon>
        <taxon>Bordetella</taxon>
    </lineage>
</organism>
<dbReference type="RefSeq" id="WP_094856154.1">
    <property type="nucleotide sequence ID" value="NZ_NEVM01000005.1"/>
</dbReference>
<protein>
    <submittedName>
        <fullName evidence="1">Uncharacterized protein</fullName>
    </submittedName>
</protein>
<evidence type="ECO:0000313" key="2">
    <source>
        <dbReference type="Proteomes" id="UP000216020"/>
    </source>
</evidence>
<evidence type="ECO:0000313" key="1">
    <source>
        <dbReference type="EMBL" id="OZI31748.1"/>
    </source>
</evidence>
<name>A0A261S315_9BORD</name>
<dbReference type="Proteomes" id="UP000216020">
    <property type="component" value="Unassembled WGS sequence"/>
</dbReference>
<proteinExistence type="predicted"/>
<dbReference type="OrthoDB" id="9803687at2"/>
<comment type="caution">
    <text evidence="1">The sequence shown here is derived from an EMBL/GenBank/DDBJ whole genome shotgun (WGS) entry which is preliminary data.</text>
</comment>
<sequence length="135" mass="15009">MQEVTEIAVSQAGDWLEVLEQQVDEELRAAGELSRQPASLVGHRIAEGDLWVRVVHPPCRCWRCRGGVALSDRPVLDRLLGLHLSRLPSDERDYFIAGWSANPRHGREGRIQLAAWIRIAGGSQENEPAYSGSMA</sequence>
<reference evidence="2" key="1">
    <citation type="submission" date="2017-05" db="EMBL/GenBank/DDBJ databases">
        <title>Complete and WGS of Bordetella genogroups.</title>
        <authorList>
            <person name="Spilker T."/>
            <person name="Lipuma J."/>
        </authorList>
    </citation>
    <scope>NUCLEOTIDE SEQUENCE [LARGE SCALE GENOMIC DNA]</scope>
    <source>
        <strain evidence="2">AU16122</strain>
    </source>
</reference>
<accession>A0A261S315</accession>
<dbReference type="EMBL" id="NEVM01000005">
    <property type="protein sequence ID" value="OZI31748.1"/>
    <property type="molecule type" value="Genomic_DNA"/>
</dbReference>
<keyword evidence="2" id="KW-1185">Reference proteome</keyword>
<gene>
    <name evidence="1" type="ORF">CAL29_28160</name>
</gene>
<dbReference type="AlphaFoldDB" id="A0A261S315"/>